<sequence length="74" mass="7650">MTGCNTGLGQGMALALAQAGADIIGVNYADAGNTPELIAETGRSFFNITADLSQSAVVNDVIAQRKRCMATLIF</sequence>
<keyword evidence="1" id="KW-0560">Oxidoreductase</keyword>
<dbReference type="EC" id="1.1.1.125" evidence="1"/>
<dbReference type="SUPFAM" id="SSF51735">
    <property type="entry name" value="NAD(P)-binding Rossmann-fold domains"/>
    <property type="match status" value="1"/>
</dbReference>
<organism evidence="1 2">
    <name type="scientific">Photobacterium aphoticum</name>
    <dbReference type="NCBI Taxonomy" id="754436"/>
    <lineage>
        <taxon>Bacteria</taxon>
        <taxon>Pseudomonadati</taxon>
        <taxon>Pseudomonadota</taxon>
        <taxon>Gammaproteobacteria</taxon>
        <taxon>Vibrionales</taxon>
        <taxon>Vibrionaceae</taxon>
        <taxon>Photobacterium</taxon>
    </lineage>
</organism>
<dbReference type="AlphaFoldDB" id="A0A090RF47"/>
<accession>A0A090RF47</accession>
<dbReference type="EMBL" id="BBMN01000010">
    <property type="protein sequence ID" value="GAL06187.1"/>
    <property type="molecule type" value="Genomic_DNA"/>
</dbReference>
<evidence type="ECO:0000313" key="1">
    <source>
        <dbReference type="EMBL" id="GAL06187.1"/>
    </source>
</evidence>
<evidence type="ECO:0000313" key="2">
    <source>
        <dbReference type="Proteomes" id="UP000029227"/>
    </source>
</evidence>
<dbReference type="InterPro" id="IPR002347">
    <property type="entry name" value="SDR_fam"/>
</dbReference>
<protein>
    <submittedName>
        <fullName evidence="1">2-deoxy-D-gluconate 3-dehydrogenase</fullName>
        <ecNumber evidence="1">1.1.1.125</ecNumber>
    </submittedName>
</protein>
<name>A0A090RF47_9GAMM</name>
<dbReference type="GO" id="GO:0008678">
    <property type="term" value="F:2-deoxy-D-gluconate 3-dehydrogenase activity"/>
    <property type="evidence" value="ECO:0007669"/>
    <property type="project" value="UniProtKB-EC"/>
</dbReference>
<dbReference type="eggNOG" id="COG1028">
    <property type="taxonomic scope" value="Bacteria"/>
</dbReference>
<proteinExistence type="predicted"/>
<reference evidence="1 2" key="1">
    <citation type="journal article" date="2014" name="Genome Announc.">
        <title>Draft Genome Sequences of Two Vibrionaceae Species, Vibrio ponticus C121 and Photobacterium aphoticum C119, Isolated as Coral Reef Microbiota.</title>
        <authorList>
            <person name="Al-saari N."/>
            <person name="Meirelles P.M."/>
            <person name="Mino S."/>
            <person name="Suda W."/>
            <person name="Oshima K."/>
            <person name="Hattori M."/>
            <person name="Ohkuma M."/>
            <person name="Thompson F.L."/>
            <person name="Gomez-Gil B."/>
            <person name="Sawabe T."/>
            <person name="Sawabe T."/>
        </authorList>
    </citation>
    <scope>NUCLEOTIDE SEQUENCE [LARGE SCALE GENOMIC DNA]</scope>
    <source>
        <strain evidence="1 2">JCM 19237</strain>
    </source>
</reference>
<dbReference type="Proteomes" id="UP000029227">
    <property type="component" value="Unassembled WGS sequence"/>
</dbReference>
<dbReference type="STRING" id="754436.JCM19237_1832"/>
<gene>
    <name evidence="1" type="ORF">JCM19237_1832</name>
</gene>
<dbReference type="Gene3D" id="3.40.50.720">
    <property type="entry name" value="NAD(P)-binding Rossmann-like Domain"/>
    <property type="match status" value="1"/>
</dbReference>
<dbReference type="InterPro" id="IPR036291">
    <property type="entry name" value="NAD(P)-bd_dom_sf"/>
</dbReference>
<dbReference type="Pfam" id="PF00106">
    <property type="entry name" value="adh_short"/>
    <property type="match status" value="1"/>
</dbReference>
<comment type="caution">
    <text evidence="1">The sequence shown here is derived from an EMBL/GenBank/DDBJ whole genome shotgun (WGS) entry which is preliminary data.</text>
</comment>